<dbReference type="InterPro" id="IPR000952">
    <property type="entry name" value="AB_hydrolase_4_CS"/>
</dbReference>
<dbReference type="InterPro" id="IPR000073">
    <property type="entry name" value="AB_hydrolase_1"/>
</dbReference>
<comment type="similarity">
    <text evidence="1">Belongs to the AB hydrolase superfamily. AB hydrolase 4 family.</text>
</comment>
<comment type="caution">
    <text evidence="6">The sequence shown here is derived from an EMBL/GenBank/DDBJ whole genome shotgun (WGS) entry which is preliminary data.</text>
</comment>
<accession>A0A3N1UJR1</accession>
<gene>
    <name evidence="6" type="ORF">EDC27_3146</name>
</gene>
<evidence type="ECO:0000256" key="4">
    <source>
        <dbReference type="PIRSR" id="PIRSR005211-1"/>
    </source>
</evidence>
<dbReference type="Gene3D" id="3.40.50.1820">
    <property type="entry name" value="alpha/beta hydrolase"/>
    <property type="match status" value="1"/>
</dbReference>
<keyword evidence="3" id="KW-0378">Hydrolase</keyword>
<dbReference type="EMBL" id="RJVA01000017">
    <property type="protein sequence ID" value="ROQ89609.1"/>
    <property type="molecule type" value="Genomic_DNA"/>
</dbReference>
<dbReference type="AlphaFoldDB" id="A0A3N1UJR1"/>
<evidence type="ECO:0000256" key="2">
    <source>
        <dbReference type="ARBA" id="ARBA00022487"/>
    </source>
</evidence>
<reference evidence="6 7" key="1">
    <citation type="submission" date="2018-11" db="EMBL/GenBank/DDBJ databases">
        <title>Genomic Encyclopedia of Type Strains, Phase IV (KMG-IV): sequencing the most valuable type-strain genomes for metagenomic binning, comparative biology and taxonomic classification.</title>
        <authorList>
            <person name="Goeker M."/>
        </authorList>
    </citation>
    <scope>NUCLEOTIDE SEQUENCE [LARGE SCALE GENOMIC DNA]</scope>
    <source>
        <strain evidence="6 7">DSM 22027</strain>
    </source>
</reference>
<keyword evidence="2" id="KW-0719">Serine esterase</keyword>
<feature type="domain" description="AB hydrolase-1" evidence="5">
    <location>
        <begin position="61"/>
        <end position="270"/>
    </location>
</feature>
<evidence type="ECO:0000313" key="7">
    <source>
        <dbReference type="Proteomes" id="UP000276223"/>
    </source>
</evidence>
<sequence length="322" mass="36864">MVLPCCYCAPRFLRNPHLQMIVANQVRFVPGVVYRRERLETSDGDFLDLDWSRVGSSSVCILCHGLEGHSRRPYVLGMARALNRAGWDVCALNYRGCSGEPNRKPFFYHSGFTQDLDEVVKHVLERPCYDAVVLVGFSLGGNLILKYLGESARRVPPQLRAAAVFSVPCHLAASAKAISRPSNRIYLKRFLKRLRKKIEAKEDLFPETLNTRGYERIVTFEDFDNRYTAPLHGFRDAQDYYAKASSKPFLNSITVPTLIVNALDDPFLSPECFPYQEAYRNPYLFLETPRHGSHVGFYDFSPDGFIWSERRTVAFFRDQSLP</sequence>
<evidence type="ECO:0000256" key="3">
    <source>
        <dbReference type="ARBA" id="ARBA00022801"/>
    </source>
</evidence>
<dbReference type="GO" id="GO:0034338">
    <property type="term" value="F:short-chain carboxylesterase activity"/>
    <property type="evidence" value="ECO:0007669"/>
    <property type="project" value="TreeGrafter"/>
</dbReference>
<proteinExistence type="inferred from homology"/>
<keyword evidence="7" id="KW-1185">Reference proteome</keyword>
<evidence type="ECO:0000313" key="6">
    <source>
        <dbReference type="EMBL" id="ROQ89609.1"/>
    </source>
</evidence>
<dbReference type="OrthoDB" id="332676at2"/>
<evidence type="ECO:0000259" key="5">
    <source>
        <dbReference type="Pfam" id="PF00561"/>
    </source>
</evidence>
<dbReference type="PROSITE" id="PS01133">
    <property type="entry name" value="UPF0017"/>
    <property type="match status" value="1"/>
</dbReference>
<protein>
    <recommendedName>
        <fullName evidence="5">AB hydrolase-1 domain-containing protein</fullName>
    </recommendedName>
</protein>
<dbReference type="SUPFAM" id="SSF53474">
    <property type="entry name" value="alpha/beta-Hydrolases"/>
    <property type="match status" value="1"/>
</dbReference>
<dbReference type="PANTHER" id="PTHR10794">
    <property type="entry name" value="ABHYDROLASE DOMAIN-CONTAINING PROTEIN"/>
    <property type="match status" value="1"/>
</dbReference>
<dbReference type="Proteomes" id="UP000276223">
    <property type="component" value="Unassembled WGS sequence"/>
</dbReference>
<dbReference type="Pfam" id="PF00561">
    <property type="entry name" value="Abhydrolase_1"/>
    <property type="match status" value="1"/>
</dbReference>
<dbReference type="InterPro" id="IPR012020">
    <property type="entry name" value="ABHD4"/>
</dbReference>
<evidence type="ECO:0000256" key="1">
    <source>
        <dbReference type="ARBA" id="ARBA00010884"/>
    </source>
</evidence>
<feature type="active site" description="Charge relay system" evidence="4">
    <location>
        <position position="138"/>
    </location>
</feature>
<dbReference type="InterPro" id="IPR050960">
    <property type="entry name" value="AB_hydrolase_4_sf"/>
</dbReference>
<dbReference type="GO" id="GO:0047372">
    <property type="term" value="F:monoacylglycerol lipase activity"/>
    <property type="evidence" value="ECO:0007669"/>
    <property type="project" value="TreeGrafter"/>
</dbReference>
<feature type="active site" description="Charge relay system" evidence="4">
    <location>
        <position position="294"/>
    </location>
</feature>
<dbReference type="PANTHER" id="PTHR10794:SF94">
    <property type="entry name" value="ESTERASE YHET-RELATED"/>
    <property type="match status" value="1"/>
</dbReference>
<dbReference type="PIRSF" id="PIRSF005211">
    <property type="entry name" value="Ab_hydro_YheT"/>
    <property type="match status" value="1"/>
</dbReference>
<feature type="active site" description="Charge relay system" evidence="4">
    <location>
        <position position="265"/>
    </location>
</feature>
<dbReference type="InterPro" id="IPR029058">
    <property type="entry name" value="AB_hydrolase_fold"/>
</dbReference>
<organism evidence="6 7">
    <name type="scientific">Desulfosoma caldarium</name>
    <dbReference type="NCBI Taxonomy" id="610254"/>
    <lineage>
        <taxon>Bacteria</taxon>
        <taxon>Pseudomonadati</taxon>
        <taxon>Thermodesulfobacteriota</taxon>
        <taxon>Syntrophobacteria</taxon>
        <taxon>Syntrophobacterales</taxon>
        <taxon>Syntrophobacteraceae</taxon>
        <taxon>Desulfosoma</taxon>
    </lineage>
</organism>
<name>A0A3N1UJR1_9BACT</name>